<evidence type="ECO:0000313" key="3">
    <source>
        <dbReference type="Proteomes" id="UP001642540"/>
    </source>
</evidence>
<comment type="caution">
    <text evidence="2">The sequence shown here is derived from an EMBL/GenBank/DDBJ whole genome shotgun (WGS) entry which is preliminary data.</text>
</comment>
<evidence type="ECO:0000256" key="1">
    <source>
        <dbReference type="SAM" id="Phobius"/>
    </source>
</evidence>
<sequence length="1925" mass="220232">MLKEQQTALVQLSDLMFYFMPLKWNRGYSELAIAKSYTKRLPWALSLLWAVPFITSCFYSSFLSAQYPQPGRLQRVDTLFFFALGVLISIPIVFSLQFFREPSCLVGYNALNKLAWGLSKIAAELDAFFFVVDRLLPPPIDRNVVTIFSSIILRIVLNTLPLLELGRHLACGITSLMISYDSASDILITFSTYERRVNRHHDIYVQGHGKLPNSLSLIFRSELLAAVVGCIIFLPKFFKIVTSMFDAGTSHRKRARMEYFATKRISAKVAMLRAYAIRPIQITTLYQANSEMEFQNFVLLIVATATCTTVEHSFPLFLDDDCFINLVGKGVDTKSVTRFLDLKDSAYTFSTKFEYYNIPDDEEIRTDDTNLTLKESYFRYDKKLRSSCIIFMLHTLTFNETVTAIYKSGFATSDEILFFVQFPSLIEWEDHVLKFSALDQHSPFIFHANIVFLTNDSEKIGIHCYFCFPNPTRLHLINTNSIKSYIYVKRIAQALNGNGHGRHALVQSAMGGLGTDDCFNTHRDLIYQTRQNFYQHLRKHCSPPFIVIYLVIQPALNISCITKESDVPDDELDDLEWFLHLRYGEATAQQIPNEITATRGSILIMENYKVKLLSCVTTRSISQKVDYVFITVFNWLVWGALLIASVSYVMLYNNLHLGLDTIWHLFSHPCWQTHPRKLICVPWICMIFLSCIYQSSISSESVQPQEFPSLSTLVKRGYKLWLPKKQYFSRLQRKNDKEVVVKIVGTGAGIDKLQGKNLEEMFNTTIELLYDGNGSHSVHYPEYHNLSKLIHSLTSHKLVLGEPGAASVFGQAAFTEGLIHFQKTKLCKFFDINDLSFIMTLRLWSYLSYRSSSLLRRFTEMGIPTRFVKLQIDIKHNSVREVVVAATGTCVPPRPIELKSAIVTSMFDEGTSHRKRARMEYFATKRISAKVAVLRAYAIQPILRIAQALNANGHGRHALVQSAMGDLGTDDCFNTQKDLIYQTRQNFYQHLRKHCSPPYIVVYLVIQQAFNVSFITKESVVPDDELDDLEWFVHLRFGETTAQQIPNEITATRGSILIMENYKLVRVGCSPNCFSIIRDVVQQPPSRTRYYLASIFATLLANPTQKANLCLLDLHDISLLLQRKNDKEVVVKILRTGAGNEKLQGKNLEEMFNKTIALLYDGNGSHSVHYPEILNCASSFDINDLSFMMTLRLWWYLSYRISSLLRRFTEMGIPTRFEKLHISMKHNSVREVVLAASGACVPPKPIELKSAITTIYQANSQMEFQNFVLLIVATATCTTVEQSFPLALDDDCFINLVGKGVDTKSVTRFLDLKDSAYTFSTFEYFNISDDEEIRTDDTNLTLKESYFRYDQKLRGSCIIFLLRTLSFNETVTAIYKSGFATSDEILFFVQFPSLIEWKDHLLKFSALDQHSPFIFHANIVFLTNDSEKIGIHCYFCFPNPTRLHLINTNSIKSYIYVKRIAQALNGNGHGRHALVQSAMGGLGTDDCFNTHRDLIYQTRQNFYQHLRKHCSPPFIVIYLVIQPALNISCITKESDVPDDELDDLEWFLHLRYGEATAQQIPNEITATRGSILIMENYKVKLLSCVTTRSISQKVDYVFITVFNWLVWGALLIASVSYVMLYNNLHLGLDTIWHLFSHPCWQTHPRKLICVPWICMIFLSCIYQSSISSESVQPQEFPSLSTLVKRGYKLWLPKKQYFSRLQRKNDKEVVVKIVGTGAGIDKLQGKNLEEMFNTTIELLYDGNGSHSVHYPEYHNLSKLIHSLTSHKLVLGEPGAASVFGQAAFTEGLIHFQKTKLCKFFDINDLSFIMTLRLWSYLSYRSSSLLRRFTEMGIPTRFVKLQIDIKHNSVREVVVAATGTCVPPRPIELKSAIVTSMFDEGTSHRKRARMEYFATKRISAKVAVLRAYAIQPIQCVFDALIIVDFET</sequence>
<evidence type="ECO:0000313" key="2">
    <source>
        <dbReference type="EMBL" id="CAL8143393.1"/>
    </source>
</evidence>
<feature type="transmembrane region" description="Helical" evidence="1">
    <location>
        <begin position="79"/>
        <end position="99"/>
    </location>
</feature>
<keyword evidence="1" id="KW-0812">Transmembrane</keyword>
<organism evidence="2 3">
    <name type="scientific">Orchesella dallaii</name>
    <dbReference type="NCBI Taxonomy" id="48710"/>
    <lineage>
        <taxon>Eukaryota</taxon>
        <taxon>Metazoa</taxon>
        <taxon>Ecdysozoa</taxon>
        <taxon>Arthropoda</taxon>
        <taxon>Hexapoda</taxon>
        <taxon>Collembola</taxon>
        <taxon>Entomobryomorpha</taxon>
        <taxon>Entomobryoidea</taxon>
        <taxon>Orchesellidae</taxon>
        <taxon>Orchesellinae</taxon>
        <taxon>Orchesella</taxon>
    </lineage>
</organism>
<keyword evidence="3" id="KW-1185">Reference proteome</keyword>
<gene>
    <name evidence="2" type="ORF">ODALV1_LOCUS29528</name>
</gene>
<keyword evidence="1" id="KW-0472">Membrane</keyword>
<accession>A0ABP1S4T9</accession>
<name>A0ABP1S4T9_9HEXA</name>
<feature type="transmembrane region" description="Helical" evidence="1">
    <location>
        <begin position="47"/>
        <end position="67"/>
    </location>
</feature>
<dbReference type="EMBL" id="CAXLJM020000156">
    <property type="protein sequence ID" value="CAL8143393.1"/>
    <property type="molecule type" value="Genomic_DNA"/>
</dbReference>
<reference evidence="2 3" key="1">
    <citation type="submission" date="2024-08" db="EMBL/GenBank/DDBJ databases">
        <authorList>
            <person name="Cucini C."/>
            <person name="Frati F."/>
        </authorList>
    </citation>
    <scope>NUCLEOTIDE SEQUENCE [LARGE SCALE GENOMIC DNA]</scope>
</reference>
<feature type="transmembrane region" description="Helical" evidence="1">
    <location>
        <begin position="627"/>
        <end position="651"/>
    </location>
</feature>
<proteinExistence type="predicted"/>
<keyword evidence="1" id="KW-1133">Transmembrane helix</keyword>
<protein>
    <submittedName>
        <fullName evidence="2">Uncharacterized protein</fullName>
    </submittedName>
</protein>
<dbReference type="Proteomes" id="UP001642540">
    <property type="component" value="Unassembled WGS sequence"/>
</dbReference>